<sequence>MVTILLCSMLFQAEYPPAKALLSLYHEQVRCAPEQASVRQPAVEPAQRLNDYFIVDRGVWPVVDGQAGDVEAVVREYVSWGVNPGVLLGDLLDVSRDADRRRWLRDAVSAGGIPVARLDPVEAQAQPELLMAWCALGLCPQVFYLPEGVSPLLDGMLPATYLSAPHFSGQPAWPLPQQVLEIGGRHVIPLLASGDAVRGRVVQLSPVSHGPLEEIELLPLSWRLHGLEYRLDASGELETDWPGRVMLAFYGVSLWFWPFVSQQTFHVIYWLSVDFAWISLVVILLNVFWAVSVLMKRREMKRRLGPGREHESR</sequence>
<keyword evidence="3" id="KW-1185">Reference proteome</keyword>
<dbReference type="EMBL" id="JBHSZP010000002">
    <property type="protein sequence ID" value="MFC7088550.1"/>
    <property type="molecule type" value="Genomic_DNA"/>
</dbReference>
<reference evidence="3" key="1">
    <citation type="journal article" date="2019" name="Int. J. Syst. Evol. Microbiol.">
        <title>The Global Catalogue of Microorganisms (GCM) 10K type strain sequencing project: providing services to taxonomists for standard genome sequencing and annotation.</title>
        <authorList>
            <consortium name="The Broad Institute Genomics Platform"/>
            <consortium name="The Broad Institute Genome Sequencing Center for Infectious Disease"/>
            <person name="Wu L."/>
            <person name="Ma J."/>
        </authorList>
    </citation>
    <scope>NUCLEOTIDE SEQUENCE [LARGE SCALE GENOMIC DNA]</scope>
    <source>
        <strain evidence="3">CGMCC 1.13666</strain>
    </source>
</reference>
<dbReference type="RefSeq" id="WP_346061822.1">
    <property type="nucleotide sequence ID" value="NZ_BAAADR010000004.1"/>
</dbReference>
<dbReference type="Proteomes" id="UP001596411">
    <property type="component" value="Unassembled WGS sequence"/>
</dbReference>
<keyword evidence="1" id="KW-0472">Membrane</keyword>
<organism evidence="2 3">
    <name type="scientific">Halomonas salifodinae</name>
    <dbReference type="NCBI Taxonomy" id="438745"/>
    <lineage>
        <taxon>Bacteria</taxon>
        <taxon>Pseudomonadati</taxon>
        <taxon>Pseudomonadota</taxon>
        <taxon>Gammaproteobacteria</taxon>
        <taxon>Oceanospirillales</taxon>
        <taxon>Halomonadaceae</taxon>
        <taxon>Halomonas</taxon>
    </lineage>
</organism>
<evidence type="ECO:0008006" key="4">
    <source>
        <dbReference type="Google" id="ProtNLM"/>
    </source>
</evidence>
<evidence type="ECO:0000313" key="2">
    <source>
        <dbReference type="EMBL" id="MFC7088550.1"/>
    </source>
</evidence>
<keyword evidence="1" id="KW-1133">Transmembrane helix</keyword>
<protein>
    <recommendedName>
        <fullName evidence="4">CHASE2 domain-containing protein</fullName>
    </recommendedName>
</protein>
<feature type="transmembrane region" description="Helical" evidence="1">
    <location>
        <begin position="275"/>
        <end position="295"/>
    </location>
</feature>
<name>A0ABW2ERK9_9GAMM</name>
<gene>
    <name evidence="2" type="ORF">ACFQH5_03160</name>
</gene>
<comment type="caution">
    <text evidence="2">The sequence shown here is derived from an EMBL/GenBank/DDBJ whole genome shotgun (WGS) entry which is preliminary data.</text>
</comment>
<keyword evidence="1" id="KW-0812">Transmembrane</keyword>
<proteinExistence type="predicted"/>
<evidence type="ECO:0000256" key="1">
    <source>
        <dbReference type="SAM" id="Phobius"/>
    </source>
</evidence>
<accession>A0ABW2ERK9</accession>
<evidence type="ECO:0000313" key="3">
    <source>
        <dbReference type="Proteomes" id="UP001596411"/>
    </source>
</evidence>